<accession>D8DXF6</accession>
<dbReference type="AlphaFoldDB" id="D8DXF6"/>
<gene>
    <name evidence="2" type="ORF">PBR_1006</name>
</gene>
<proteinExistence type="predicted"/>
<comment type="caution">
    <text evidence="2">The sequence shown here is derived from an EMBL/GenBank/DDBJ whole genome shotgun (WGS) entry which is preliminary data.</text>
</comment>
<reference evidence="2 3" key="1">
    <citation type="journal article" date="2010" name="Microb. Ecol.">
        <title>Comparative genome analysis of Prevotella ruminicola and Prevotella bryantii: insights into their environmental niche.</title>
        <authorList>
            <consortium name="North American Consortium for Rumen Bacteria"/>
            <person name="Purushe J."/>
            <person name="Fouts D.E."/>
            <person name="Morrison M."/>
            <person name="White B.A."/>
            <person name="Mackie R.I."/>
            <person name="Coutinho P.M."/>
            <person name="Henrissat B."/>
            <person name="Nelson K.E."/>
        </authorList>
    </citation>
    <scope>NUCLEOTIDE SEQUENCE [LARGE SCALE GENOMIC DNA]</scope>
    <source>
        <strain evidence="2 3">B14</strain>
    </source>
</reference>
<evidence type="ECO:0000313" key="3">
    <source>
        <dbReference type="Proteomes" id="UP000004524"/>
    </source>
</evidence>
<keyword evidence="1" id="KW-0472">Membrane</keyword>
<organism evidence="2 3">
    <name type="scientific">Segatella baroniae B14</name>
    <dbReference type="NCBI Taxonomy" id="752555"/>
    <lineage>
        <taxon>Bacteria</taxon>
        <taxon>Pseudomonadati</taxon>
        <taxon>Bacteroidota</taxon>
        <taxon>Bacteroidia</taxon>
        <taxon>Bacteroidales</taxon>
        <taxon>Prevotellaceae</taxon>
        <taxon>Segatella</taxon>
    </lineage>
</organism>
<evidence type="ECO:0000256" key="1">
    <source>
        <dbReference type="SAM" id="Phobius"/>
    </source>
</evidence>
<evidence type="ECO:0000313" key="2">
    <source>
        <dbReference type="EMBL" id="EFI71920.1"/>
    </source>
</evidence>
<dbReference type="EMBL" id="ADWO01000061">
    <property type="protein sequence ID" value="EFI71920.1"/>
    <property type="molecule type" value="Genomic_DNA"/>
</dbReference>
<keyword evidence="1" id="KW-1133">Transmembrane helix</keyword>
<feature type="transmembrane region" description="Helical" evidence="1">
    <location>
        <begin position="6"/>
        <end position="25"/>
    </location>
</feature>
<keyword evidence="1" id="KW-0812">Transmembrane</keyword>
<name>D8DXF6_9BACT</name>
<dbReference type="Proteomes" id="UP000004524">
    <property type="component" value="Unassembled WGS sequence"/>
</dbReference>
<protein>
    <submittedName>
        <fullName evidence="2">Uncharacterized protein</fullName>
    </submittedName>
</protein>
<keyword evidence="3" id="KW-1185">Reference proteome</keyword>
<sequence>MIAVVSTAGAVVVVAICFVLQLLMVKTIIAAATRLNIFFIVYKFNFDGKVTTNN</sequence>